<dbReference type="AlphaFoldDB" id="A0A2P2QQ36"/>
<accession>A0A2P2QQ36</accession>
<protein>
    <submittedName>
        <fullName evidence="2">Uncharacterized protein</fullName>
    </submittedName>
</protein>
<evidence type="ECO:0000256" key="1">
    <source>
        <dbReference type="SAM" id="MobiDB-lite"/>
    </source>
</evidence>
<reference evidence="2" key="1">
    <citation type="submission" date="2018-02" db="EMBL/GenBank/DDBJ databases">
        <title>Rhizophora mucronata_Transcriptome.</title>
        <authorList>
            <person name="Meera S.P."/>
            <person name="Sreeshan A."/>
            <person name="Augustine A."/>
        </authorList>
    </citation>
    <scope>NUCLEOTIDE SEQUENCE</scope>
    <source>
        <tissue evidence="2">Leaf</tissue>
    </source>
</reference>
<feature type="region of interest" description="Disordered" evidence="1">
    <location>
        <begin position="25"/>
        <end position="46"/>
    </location>
</feature>
<dbReference type="EMBL" id="GGEC01088665">
    <property type="protein sequence ID" value="MBX69149.1"/>
    <property type="molecule type" value="Transcribed_RNA"/>
</dbReference>
<name>A0A2P2QQ36_RHIMU</name>
<evidence type="ECO:0000313" key="2">
    <source>
        <dbReference type="EMBL" id="MBX69149.1"/>
    </source>
</evidence>
<proteinExistence type="predicted"/>
<organism evidence="2">
    <name type="scientific">Rhizophora mucronata</name>
    <name type="common">Asiatic mangrove</name>
    <dbReference type="NCBI Taxonomy" id="61149"/>
    <lineage>
        <taxon>Eukaryota</taxon>
        <taxon>Viridiplantae</taxon>
        <taxon>Streptophyta</taxon>
        <taxon>Embryophyta</taxon>
        <taxon>Tracheophyta</taxon>
        <taxon>Spermatophyta</taxon>
        <taxon>Magnoliopsida</taxon>
        <taxon>eudicotyledons</taxon>
        <taxon>Gunneridae</taxon>
        <taxon>Pentapetalae</taxon>
        <taxon>rosids</taxon>
        <taxon>fabids</taxon>
        <taxon>Malpighiales</taxon>
        <taxon>Rhizophoraceae</taxon>
        <taxon>Rhizophora</taxon>
    </lineage>
</organism>
<sequence>MESSSPLLWNTTARRCHTIFHALSPSTSTKSRSPPSFPSSLSPRNSPYRLLSRCCRRIRARTSLKNSILASLQLL</sequence>